<evidence type="ECO:0000313" key="2">
    <source>
        <dbReference type="EMBL" id="MBS9478417.1"/>
    </source>
</evidence>
<organism evidence="2 3">
    <name type="scientific">Ancylobacter radicis</name>
    <dbReference type="NCBI Taxonomy" id="2836179"/>
    <lineage>
        <taxon>Bacteria</taxon>
        <taxon>Pseudomonadati</taxon>
        <taxon>Pseudomonadota</taxon>
        <taxon>Alphaproteobacteria</taxon>
        <taxon>Hyphomicrobiales</taxon>
        <taxon>Xanthobacteraceae</taxon>
        <taxon>Ancylobacter</taxon>
    </lineage>
</organism>
<gene>
    <name evidence="2" type="ORF">KIP89_14990</name>
</gene>
<evidence type="ECO:0000313" key="3">
    <source>
        <dbReference type="Proteomes" id="UP001166585"/>
    </source>
</evidence>
<sequence>MTEPGVPIVPREWGDEGQGVAAPAKPAAAATAQDTCPYYILYYAEASNTGVMGPMKRARYGTVWEAAERAMEMRRLGAERPVEIRDPQDRLITCELMGWKLPSLVRPEPARRPSPPAGPTARIA</sequence>
<keyword evidence="3" id="KW-1185">Reference proteome</keyword>
<proteinExistence type="predicted"/>
<accession>A0ABS5RA79</accession>
<dbReference type="Proteomes" id="UP001166585">
    <property type="component" value="Unassembled WGS sequence"/>
</dbReference>
<dbReference type="EMBL" id="JAHCQH010000020">
    <property type="protein sequence ID" value="MBS9478417.1"/>
    <property type="molecule type" value="Genomic_DNA"/>
</dbReference>
<feature type="region of interest" description="Disordered" evidence="1">
    <location>
        <begin position="105"/>
        <end position="124"/>
    </location>
</feature>
<comment type="caution">
    <text evidence="2">The sequence shown here is derived from an EMBL/GenBank/DDBJ whole genome shotgun (WGS) entry which is preliminary data.</text>
</comment>
<name>A0ABS5RA79_9HYPH</name>
<protein>
    <submittedName>
        <fullName evidence="2">Uncharacterized protein</fullName>
    </submittedName>
</protein>
<reference evidence="2" key="1">
    <citation type="submission" date="2021-05" db="EMBL/GenBank/DDBJ databases">
        <authorList>
            <person name="Sun Q."/>
            <person name="Inoue M."/>
        </authorList>
    </citation>
    <scope>NUCLEOTIDE SEQUENCE</scope>
    <source>
        <strain evidence="2">VKM B-3255</strain>
    </source>
</reference>
<dbReference type="RefSeq" id="WP_213756394.1">
    <property type="nucleotide sequence ID" value="NZ_JAHCQH010000020.1"/>
</dbReference>
<evidence type="ECO:0000256" key="1">
    <source>
        <dbReference type="SAM" id="MobiDB-lite"/>
    </source>
</evidence>